<organism evidence="6 7">
    <name type="scientific">Subtercola boreus</name>
    <dbReference type="NCBI Taxonomy" id="120213"/>
    <lineage>
        <taxon>Bacteria</taxon>
        <taxon>Bacillati</taxon>
        <taxon>Actinomycetota</taxon>
        <taxon>Actinomycetes</taxon>
        <taxon>Micrococcales</taxon>
        <taxon>Microbacteriaceae</taxon>
        <taxon>Subtercola</taxon>
    </lineage>
</organism>
<evidence type="ECO:0000256" key="4">
    <source>
        <dbReference type="SAM" id="Coils"/>
    </source>
</evidence>
<dbReference type="Gene3D" id="3.40.50.300">
    <property type="entry name" value="P-loop containing nucleotide triphosphate hydrolases"/>
    <property type="match status" value="2"/>
</dbReference>
<evidence type="ECO:0000259" key="5">
    <source>
        <dbReference type="Pfam" id="PF13476"/>
    </source>
</evidence>
<dbReference type="PANTHER" id="PTHR32114">
    <property type="entry name" value="ABC TRANSPORTER ABCH.3"/>
    <property type="match status" value="1"/>
</dbReference>
<evidence type="ECO:0000313" key="7">
    <source>
        <dbReference type="Proteomes" id="UP000256486"/>
    </source>
</evidence>
<feature type="coiled-coil region" evidence="4">
    <location>
        <begin position="629"/>
        <end position="656"/>
    </location>
</feature>
<dbReference type="SUPFAM" id="SSF52540">
    <property type="entry name" value="P-loop containing nucleoside triphosphate hydrolases"/>
    <property type="match status" value="1"/>
</dbReference>
<evidence type="ECO:0000256" key="1">
    <source>
        <dbReference type="ARBA" id="ARBA00006930"/>
    </source>
</evidence>
<dbReference type="EMBL" id="NBWZ01000001">
    <property type="protein sequence ID" value="RFA08612.1"/>
    <property type="molecule type" value="Genomic_DNA"/>
</dbReference>
<comment type="similarity">
    <text evidence="1">Belongs to the SMC family. SbcC subfamily.</text>
</comment>
<dbReference type="InterPro" id="IPR027417">
    <property type="entry name" value="P-loop_NTPase"/>
</dbReference>
<sequence length="1014" mass="108182">MKIKRLRLAGFGPYRDEQSVDFEQFDDDGIFLITGKTGAGKSSILDAICFALYASVPRYDGRESQLRSDHAGPGDPTFVELEFSIGGTDYRLHRTPEYQRPNKRRAGELTRAAATAELFVREAGPTGSAESTDAGWRGIAAKPVDVGRHMSEILPLKADQFLQVILLAQNRFQQFLLAKTDERRALLRTLFGTSRFEAFEKSLAEQSRALTARVADARQSIHVRATQAAGIAEAALAQEAEAAEGSALSRTPIAVPADPSPEWFSGLLADVVTLRDEASERAGISAAAFESADRVHTSELEVLRRQLKRDATAETLAALQAETPEIEDLRASIEGANRAARVWPQIEARRAAERALAGAQAAESAARERWALFSAGPGGDSVAALRAAVEDLVVERGSLDGALSDEKRVDELAGELRAHTATRADVAARIGALEHRVGGFPAELTALGERLEAAQVEAGRLPDLRLEQESLEEALAAGRRADSSAAELTDALLAQKAASSAHLEAARLVDTLLARRLAGHAAELAGGLVEGVPCSVCGSTEHPQPAESDAEPVTEADTDRAQRLRATCQATLAEADDRVAALGRTLADDRAAARGSSSAELLKLLEAASARVDRAAEAVRLAAALTAERDGVESRRTEAETALRQLRDELAGVQSSYTAAETSLALLSLRVLELRGGFDSVSARAREVDAWLASARALEAALVETAANRERLGRAVEAEAELLAELDFPSSDAAEQARLTPAEQATRETRVRRHSDGLAAAAALLADPDLAGLPAVLVETAATGAARATALEARDEAEALRNTRVAEARQLAGLVGEAETLFRASAGLIEEQAKVRELAELVGGTNVKRMRLETYVLAAQLEQIIQAANARLTTMTGNRYSLELDDSLQYRNVEAGLGLRIWDEHTGRARPTHSLSGGETFLASLALALGLAEVVTNQTGGIALDTLFVDEGFGTLDAETLEIAMTTLDGLRTGGRTIGLISHVESMKEQISAKLRITVTDAGYSRIEEVRERV</sequence>
<dbReference type="GO" id="GO:0016887">
    <property type="term" value="F:ATP hydrolysis activity"/>
    <property type="evidence" value="ECO:0007669"/>
    <property type="project" value="InterPro"/>
</dbReference>
<feature type="domain" description="Rad50/SbcC-type AAA" evidence="5">
    <location>
        <begin position="5"/>
        <end position="206"/>
    </location>
</feature>
<dbReference type="PANTHER" id="PTHR32114:SF2">
    <property type="entry name" value="ABC TRANSPORTER ABCH.3"/>
    <property type="match status" value="1"/>
</dbReference>
<dbReference type="GO" id="GO:0006302">
    <property type="term" value="P:double-strand break repair"/>
    <property type="evidence" value="ECO:0007669"/>
    <property type="project" value="InterPro"/>
</dbReference>
<keyword evidence="4" id="KW-0175">Coiled coil</keyword>
<dbReference type="OrthoDB" id="9795626at2"/>
<reference evidence="6 7" key="1">
    <citation type="submission" date="2017-04" db="EMBL/GenBank/DDBJ databases">
        <title>Comparative genome analysis of Subtercola boreus.</title>
        <authorList>
            <person name="Cho Y.-J."/>
            <person name="Cho A."/>
            <person name="Kim O.-S."/>
            <person name="Lee J.-I."/>
        </authorList>
    </citation>
    <scope>NUCLEOTIDE SEQUENCE [LARGE SCALE GENOMIC DNA]</scope>
    <source>
        <strain evidence="6 7">K300</strain>
    </source>
</reference>
<evidence type="ECO:0000256" key="3">
    <source>
        <dbReference type="ARBA" id="ARBA00013368"/>
    </source>
</evidence>
<dbReference type="InterPro" id="IPR038729">
    <property type="entry name" value="Rad50/SbcC_AAA"/>
</dbReference>
<keyword evidence="7" id="KW-1185">Reference proteome</keyword>
<dbReference type="AlphaFoldDB" id="A0A3E0VFC3"/>
<evidence type="ECO:0000313" key="6">
    <source>
        <dbReference type="EMBL" id="RFA08612.1"/>
    </source>
</evidence>
<comment type="subunit">
    <text evidence="2">Heterodimer of SbcC and SbcD.</text>
</comment>
<dbReference type="Pfam" id="PF13558">
    <property type="entry name" value="SbcC_Walker_B"/>
    <property type="match status" value="1"/>
</dbReference>
<dbReference type="Pfam" id="PF13476">
    <property type="entry name" value="AAA_23"/>
    <property type="match status" value="1"/>
</dbReference>
<protein>
    <recommendedName>
        <fullName evidence="3">Nuclease SbcCD subunit C</fullName>
    </recommendedName>
</protein>
<gene>
    <name evidence="6" type="ORF">B7R54_04740</name>
</gene>
<proteinExistence type="inferred from homology"/>
<evidence type="ECO:0000256" key="2">
    <source>
        <dbReference type="ARBA" id="ARBA00011322"/>
    </source>
</evidence>
<name>A0A3E0VFC3_9MICO</name>
<accession>A0A3E0VFC3</accession>
<comment type="caution">
    <text evidence="6">The sequence shown here is derived from an EMBL/GenBank/DDBJ whole genome shotgun (WGS) entry which is preliminary data.</text>
</comment>
<dbReference type="Proteomes" id="UP000256486">
    <property type="component" value="Unassembled WGS sequence"/>
</dbReference>
<dbReference type="RefSeq" id="WP_116414015.1">
    <property type="nucleotide sequence ID" value="NZ_NBWZ01000001.1"/>
</dbReference>